<dbReference type="OrthoDB" id="6365676at2759"/>
<organism evidence="1 2">
    <name type="scientific">Rhizoctonia solani</name>
    <dbReference type="NCBI Taxonomy" id="456999"/>
    <lineage>
        <taxon>Eukaryota</taxon>
        <taxon>Fungi</taxon>
        <taxon>Dikarya</taxon>
        <taxon>Basidiomycota</taxon>
        <taxon>Agaricomycotina</taxon>
        <taxon>Agaricomycetes</taxon>
        <taxon>Cantharellales</taxon>
        <taxon>Ceratobasidiaceae</taxon>
        <taxon>Rhizoctonia</taxon>
    </lineage>
</organism>
<evidence type="ECO:0000313" key="1">
    <source>
        <dbReference type="EMBL" id="CAE6479856.1"/>
    </source>
</evidence>
<gene>
    <name evidence="1" type="ORF">RDB_LOCUS86985</name>
</gene>
<dbReference type="AlphaFoldDB" id="A0A8H3GYA9"/>
<accession>A0A8H3GYA9</accession>
<dbReference type="PANTHER" id="PTHR11799">
    <property type="entry name" value="PARAOXONASE"/>
    <property type="match status" value="1"/>
</dbReference>
<dbReference type="InterPro" id="IPR011042">
    <property type="entry name" value="6-blade_b-propeller_TolB-like"/>
</dbReference>
<dbReference type="PANTHER" id="PTHR11799:SF12">
    <property type="entry name" value="PARAOXONASE-RELATED"/>
    <property type="match status" value="1"/>
</dbReference>
<dbReference type="Proteomes" id="UP000663853">
    <property type="component" value="Unassembled WGS sequence"/>
</dbReference>
<proteinExistence type="predicted"/>
<comment type="caution">
    <text evidence="1">The sequence shown here is derived from an EMBL/GenBank/DDBJ whole genome shotgun (WGS) entry which is preliminary data.</text>
</comment>
<dbReference type="Gene3D" id="2.120.10.30">
    <property type="entry name" value="TolB, C-terminal domain"/>
    <property type="match status" value="1"/>
</dbReference>
<dbReference type="SUPFAM" id="SSF63829">
    <property type="entry name" value="Calcium-dependent phosphotriesterase"/>
    <property type="match status" value="1"/>
</dbReference>
<dbReference type="InterPro" id="IPR051288">
    <property type="entry name" value="Serum_paraoxonase/arylesterase"/>
</dbReference>
<name>A0A8H3GYA9_9AGAM</name>
<dbReference type="EMBL" id="CAJMXA010002362">
    <property type="protein sequence ID" value="CAE6479856.1"/>
    <property type="molecule type" value="Genomic_DNA"/>
</dbReference>
<protein>
    <submittedName>
        <fullName evidence="1">Uncharacterized protein</fullName>
    </submittedName>
</protein>
<sequence>MPALQHFNSTRLEETPSEDYVATYDTRSHKITKLSVIGFMDPRQLNVHGMDVVPDERNPDLLWVYLVNHRPPPPGSPSNGADSAIEVFKTHLGSSYMEWVRTFAHPEIIATPNDVVGGPNGKEAWFTNDYPAKQGLKRELHVYFQFGSTWVGYCHVETGCKVAADELYTSNGVIRTHDGRFWVASLMGGYVTVHEQQADKTLVQTEVIQLGPFIDNLSVAPDGSVIAATFPKADKVLKSFKDTKLTSPSSAHRVSINRGEGSYYGEKYKVQKIYEDDGALGSSATIAAVYGGNIYLHGLMSHRLQICKIPSEMLQ</sequence>
<evidence type="ECO:0000313" key="2">
    <source>
        <dbReference type="Proteomes" id="UP000663853"/>
    </source>
</evidence>
<reference evidence="1" key="1">
    <citation type="submission" date="2021-01" db="EMBL/GenBank/DDBJ databases">
        <authorList>
            <person name="Kaushik A."/>
        </authorList>
    </citation>
    <scope>NUCLEOTIDE SEQUENCE</scope>
    <source>
        <strain evidence="1">AG6-10EEA</strain>
    </source>
</reference>